<dbReference type="SUPFAM" id="SSF81321">
    <property type="entry name" value="Family A G protein-coupled receptor-like"/>
    <property type="match status" value="1"/>
</dbReference>
<evidence type="ECO:0000313" key="3">
    <source>
        <dbReference type="Proteomes" id="UP000252519"/>
    </source>
</evidence>
<feature type="transmembrane region" description="Helical" evidence="1">
    <location>
        <begin position="112"/>
        <end position="136"/>
    </location>
</feature>
<feature type="transmembrane region" description="Helical" evidence="1">
    <location>
        <begin position="42"/>
        <end position="64"/>
    </location>
</feature>
<dbReference type="OrthoDB" id="5811717at2759"/>
<feature type="transmembrane region" description="Helical" evidence="1">
    <location>
        <begin position="148"/>
        <end position="173"/>
    </location>
</feature>
<dbReference type="EMBL" id="JOJR01000054">
    <property type="protein sequence ID" value="RCN47961.1"/>
    <property type="molecule type" value="Genomic_DNA"/>
</dbReference>
<dbReference type="AlphaFoldDB" id="A0A368GUB9"/>
<reference evidence="2 3" key="1">
    <citation type="submission" date="2014-10" db="EMBL/GenBank/DDBJ databases">
        <title>Draft genome of the hookworm Ancylostoma caninum.</title>
        <authorList>
            <person name="Mitreva M."/>
        </authorList>
    </citation>
    <scope>NUCLEOTIDE SEQUENCE [LARGE SCALE GENOMIC DNA]</scope>
    <source>
        <strain evidence="2 3">Baltimore</strain>
    </source>
</reference>
<organism evidence="2 3">
    <name type="scientific">Ancylostoma caninum</name>
    <name type="common">Dog hookworm</name>
    <dbReference type="NCBI Taxonomy" id="29170"/>
    <lineage>
        <taxon>Eukaryota</taxon>
        <taxon>Metazoa</taxon>
        <taxon>Ecdysozoa</taxon>
        <taxon>Nematoda</taxon>
        <taxon>Chromadorea</taxon>
        <taxon>Rhabditida</taxon>
        <taxon>Rhabditina</taxon>
        <taxon>Rhabditomorpha</taxon>
        <taxon>Strongyloidea</taxon>
        <taxon>Ancylostomatidae</taxon>
        <taxon>Ancylostomatinae</taxon>
        <taxon>Ancylostoma</taxon>
    </lineage>
</organism>
<evidence type="ECO:0000313" key="2">
    <source>
        <dbReference type="EMBL" id="RCN47961.1"/>
    </source>
</evidence>
<proteinExistence type="predicted"/>
<keyword evidence="3" id="KW-1185">Reference proteome</keyword>
<feature type="transmembrane region" description="Helical" evidence="1">
    <location>
        <begin position="71"/>
        <end position="92"/>
    </location>
</feature>
<dbReference type="Gene3D" id="1.20.1070.10">
    <property type="entry name" value="Rhodopsin 7-helix transmembrane proteins"/>
    <property type="match status" value="1"/>
</dbReference>
<keyword evidence="1" id="KW-0472">Membrane</keyword>
<evidence type="ECO:0008006" key="4">
    <source>
        <dbReference type="Google" id="ProtNLM"/>
    </source>
</evidence>
<dbReference type="Proteomes" id="UP000252519">
    <property type="component" value="Unassembled WGS sequence"/>
</dbReference>
<feature type="transmembrane region" description="Helical" evidence="1">
    <location>
        <begin position="274"/>
        <end position="291"/>
    </location>
</feature>
<keyword evidence="1" id="KW-0812">Transmembrane</keyword>
<keyword evidence="1" id="KW-1133">Transmembrane helix</keyword>
<feature type="transmembrane region" description="Helical" evidence="1">
    <location>
        <begin position="235"/>
        <end position="254"/>
    </location>
</feature>
<protein>
    <recommendedName>
        <fullName evidence="4">G-protein coupled receptors family 1 profile domain-containing protein</fullName>
    </recommendedName>
</protein>
<name>A0A368GUB9_ANCCA</name>
<comment type="caution">
    <text evidence="2">The sequence shown here is derived from an EMBL/GenBank/DDBJ whole genome shotgun (WGS) entry which is preliminary data.</text>
</comment>
<evidence type="ECO:0000256" key="1">
    <source>
        <dbReference type="SAM" id="Phobius"/>
    </source>
</evidence>
<dbReference type="PANTHER" id="PTHR31748:SF1">
    <property type="entry name" value="SERPENTINE RECEPTOR, CLASS V"/>
    <property type="match status" value="1"/>
</dbReference>
<gene>
    <name evidence="2" type="ORF">ANCCAN_06013</name>
</gene>
<accession>A0A368GUB9</accession>
<feature type="transmembrane region" description="Helical" evidence="1">
    <location>
        <begin position="193"/>
        <end position="215"/>
    </location>
</feature>
<sequence length="325" mass="37331">MNEPMELPTLADYWGIVKDIVNITFITDNCERWAQPRWLTDIVSIITVILLLINIFVITLLIAYRSTKLRNSFYSCAIALFVGEAVILISSIREADVQQCILRNSASRQLAWQTIGTFGMELTVSVNLTLATVRLITIFLGTREADIAARVGICVSVIWSLLLTVLHQVGLVTKIWFDKENDYRDQLLVPFNILRIPLLVAEVSLTFIFYVVTMVKMKKGFKVQRESKNRRERRFLIQSLLIFLSELVYLYATFWFGHNYLHIGSAIFNANLNYIMRPIATGLTPVYYLIFSTEIRRLVLSTLRWHKNTSTVTAFTRSNSKNANS</sequence>
<dbReference type="PANTHER" id="PTHR31748">
    <property type="entry name" value="SERPENTINE RECEPTOR, CLASS V"/>
    <property type="match status" value="1"/>
</dbReference>